<keyword evidence="1 2" id="KW-0147">Chitin-binding</keyword>
<keyword evidence="6" id="KW-1185">Reference proteome</keyword>
<reference evidence="5 6" key="2">
    <citation type="submission" date="2016-08" db="EMBL/GenBank/DDBJ databases">
        <title>Pervasive Adenine N6-methylation of Active Genes in Fungi.</title>
        <authorList>
            <consortium name="DOE Joint Genome Institute"/>
            <person name="Mondo S.J."/>
            <person name="Dannebaum R.O."/>
            <person name="Kuo R.C."/>
            <person name="Labutti K."/>
            <person name="Haridas S."/>
            <person name="Kuo A."/>
            <person name="Salamov A."/>
            <person name="Ahrendt S.R."/>
            <person name="Lipzen A."/>
            <person name="Sullivan W."/>
            <person name="Andreopoulos W.B."/>
            <person name="Clum A."/>
            <person name="Lindquist E."/>
            <person name="Daum C."/>
            <person name="Ramamoorthy G.K."/>
            <person name="Gryganskyi A."/>
            <person name="Culley D."/>
            <person name="Magnuson J.K."/>
            <person name="James T.Y."/>
            <person name="O'Malley M.A."/>
            <person name="Stajich J.E."/>
            <person name="Spatafora J.W."/>
            <person name="Visel A."/>
            <person name="Grigoriev I.V."/>
        </authorList>
    </citation>
    <scope>NUCLEOTIDE SEQUENCE [LARGE SCALE GENOMIC DNA]</scope>
    <source>
        <strain evidence="6">finn</strain>
        <strain evidence="5">Finn</strain>
    </source>
</reference>
<evidence type="ECO:0000256" key="2">
    <source>
        <dbReference type="PROSITE-ProRule" id="PRU00261"/>
    </source>
</evidence>
<evidence type="ECO:0000313" key="4">
    <source>
        <dbReference type="EMBL" id="ORX36987.1"/>
    </source>
</evidence>
<feature type="disulfide bond" evidence="2">
    <location>
        <begin position="83"/>
        <end position="98"/>
    </location>
</feature>
<evidence type="ECO:0000259" key="3">
    <source>
        <dbReference type="PROSITE" id="PS50941"/>
    </source>
</evidence>
<proteinExistence type="predicted"/>
<dbReference type="InterPro" id="IPR036861">
    <property type="entry name" value="Endochitinase-like_sf"/>
</dbReference>
<reference evidence="5 6" key="1">
    <citation type="submission" date="2016-08" db="EMBL/GenBank/DDBJ databases">
        <title>Genomes of anaerobic fungi encode conserved fungal cellulosomes for biomass hydrolysis.</title>
        <authorList>
            <consortium name="DOE Joint Genome Institute"/>
            <person name="Haitjema C.H."/>
            <person name="Gilmore S.P."/>
            <person name="Henske J.K."/>
            <person name="Solomon K.V."/>
            <person name="De Groot R."/>
            <person name="Kuo A."/>
            <person name="Mondo S.J."/>
            <person name="Salamov A.A."/>
            <person name="Labutti K."/>
            <person name="Zhao Z."/>
            <person name="Chiniquy J."/>
            <person name="Barry K."/>
            <person name="Brewer H.M."/>
            <person name="Purvine S.O."/>
            <person name="Wright A.T."/>
            <person name="Boxma B."/>
            <person name="Van Alen T."/>
            <person name="Hackstein J.H."/>
            <person name="Baker S.E."/>
            <person name="Grigoriev I.V."/>
            <person name="O'Malley M.A."/>
        </authorList>
    </citation>
    <scope>NUCLEOTIDE SEQUENCE [LARGE SCALE GENOMIC DNA]</scope>
    <source>
        <strain evidence="5">Finn</strain>
        <strain evidence="6">finn</strain>
    </source>
</reference>
<evidence type="ECO:0000313" key="6">
    <source>
        <dbReference type="Proteomes" id="UP000193719"/>
    </source>
</evidence>
<dbReference type="Proteomes" id="UP000193719">
    <property type="component" value="Unassembled WGS sequence"/>
</dbReference>
<feature type="domain" description="Chitin-binding type-1" evidence="3">
    <location>
        <begin position="80"/>
        <end position="126"/>
    </location>
</feature>
<evidence type="ECO:0000256" key="1">
    <source>
        <dbReference type="ARBA" id="ARBA00022669"/>
    </source>
</evidence>
<gene>
    <name evidence="5" type="ORF">BCR36DRAFT_417057</name>
    <name evidence="4" type="ORF">BCR36DRAFT_417114</name>
</gene>
<dbReference type="EMBL" id="MCFH01000145">
    <property type="protein sequence ID" value="ORX36987.1"/>
    <property type="molecule type" value="Genomic_DNA"/>
</dbReference>
<comment type="caution">
    <text evidence="2">Lacks conserved residue(s) required for the propagation of feature annotation.</text>
</comment>
<dbReference type="InterPro" id="IPR001002">
    <property type="entry name" value="Chitin-bd_1"/>
</dbReference>
<dbReference type="CDD" id="cd00035">
    <property type="entry name" value="ChtBD1"/>
    <property type="match status" value="1"/>
</dbReference>
<dbReference type="PROSITE" id="PS50941">
    <property type="entry name" value="CHIT_BIND_I_2"/>
    <property type="match status" value="1"/>
</dbReference>
<accession>A0A1Y1UKX5</accession>
<dbReference type="Gene3D" id="3.30.60.10">
    <property type="entry name" value="Endochitinase-like"/>
    <property type="match status" value="1"/>
</dbReference>
<dbReference type="AlphaFoldDB" id="A0A1Y1UKX5"/>
<comment type="caution">
    <text evidence="5">The sequence shown here is derived from an EMBL/GenBank/DDBJ whole genome shotgun (WGS) entry which is preliminary data.</text>
</comment>
<sequence>MNYGMLIQNLLQLIIHNGIYLLNKILDSQKYKFLCSYYKMECDNKYINEIYTYTINKNVEYKGNYNRSDVAIEYENYIEDKRCGAQYCNIKCNYNKCCSKYGYYGESKKYSDSDNGCQFEFGNCIQYNNKNNNLIISIPFSIKESLNKTLIYYKNITEILAITEISITTKIKYSKYYNECLGENYYFGVNELKNFNLIKAKYCGNNKSLINNNGSSSDYCLNISKERSNKSYYLTINKCSKTNYIFKLMESFNNYENKKVENSPNIIVYKKNNKLLTSNNGIAYHIIFITQIY</sequence>
<evidence type="ECO:0000313" key="5">
    <source>
        <dbReference type="EMBL" id="ORX38126.1"/>
    </source>
</evidence>
<dbReference type="GO" id="GO:0008061">
    <property type="term" value="F:chitin binding"/>
    <property type="evidence" value="ECO:0007669"/>
    <property type="project" value="UniProtKB-UniRule"/>
</dbReference>
<organism evidence="5 6">
    <name type="scientific">Piromyces finnis</name>
    <dbReference type="NCBI Taxonomy" id="1754191"/>
    <lineage>
        <taxon>Eukaryota</taxon>
        <taxon>Fungi</taxon>
        <taxon>Fungi incertae sedis</taxon>
        <taxon>Chytridiomycota</taxon>
        <taxon>Chytridiomycota incertae sedis</taxon>
        <taxon>Neocallimastigomycetes</taxon>
        <taxon>Neocallimastigales</taxon>
        <taxon>Neocallimastigaceae</taxon>
        <taxon>Piromyces</taxon>
    </lineage>
</organism>
<protein>
    <recommendedName>
        <fullName evidence="3">Chitin-binding type-1 domain-containing protein</fullName>
    </recommendedName>
</protein>
<name>A0A1Y1UKX5_9FUNG</name>
<keyword evidence="2" id="KW-1015">Disulfide bond</keyword>
<dbReference type="EMBL" id="MCFH01000126">
    <property type="protein sequence ID" value="ORX38126.1"/>
    <property type="molecule type" value="Genomic_DNA"/>
</dbReference>